<dbReference type="Proteomes" id="UP000663880">
    <property type="component" value="Unassembled WGS sequence"/>
</dbReference>
<protein>
    <recommendedName>
        <fullName evidence="1">ATP-dependent DNA helicase</fullName>
        <ecNumber evidence="1">5.6.2.3</ecNumber>
    </recommendedName>
</protein>
<dbReference type="GO" id="GO:0006310">
    <property type="term" value="P:DNA recombination"/>
    <property type="evidence" value="ECO:0007669"/>
    <property type="project" value="UniProtKB-KW"/>
</dbReference>
<dbReference type="EMBL" id="CAJOBZ010000068">
    <property type="protein sequence ID" value="CAF4944245.1"/>
    <property type="molecule type" value="Genomic_DNA"/>
</dbReference>
<dbReference type="AlphaFoldDB" id="A0A821XM70"/>
<dbReference type="EC" id="5.6.2.3" evidence="1"/>
<comment type="caution">
    <text evidence="3">The sequence shown here is derived from an EMBL/GenBank/DDBJ whole genome shotgun (WGS) entry which is preliminary data.</text>
</comment>
<reference evidence="3" key="1">
    <citation type="submission" date="2021-02" db="EMBL/GenBank/DDBJ databases">
        <authorList>
            <person name="Steward A R."/>
        </authorList>
    </citation>
    <scope>NUCLEOTIDE SEQUENCE</scope>
</reference>
<keyword evidence="1" id="KW-0233">DNA recombination</keyword>
<accession>A0A821XM70</accession>
<dbReference type="PANTHER" id="PTHR10492:SF57">
    <property type="entry name" value="ATP-DEPENDENT DNA HELICASE"/>
    <property type="match status" value="1"/>
</dbReference>
<dbReference type="OrthoDB" id="272985at2759"/>
<keyword evidence="1" id="KW-0067">ATP-binding</keyword>
<evidence type="ECO:0000313" key="3">
    <source>
        <dbReference type="EMBL" id="CAF4944245.1"/>
    </source>
</evidence>
<dbReference type="GO" id="GO:0005524">
    <property type="term" value="F:ATP binding"/>
    <property type="evidence" value="ECO:0007669"/>
    <property type="project" value="UniProtKB-KW"/>
</dbReference>
<comment type="catalytic activity">
    <reaction evidence="1">
        <text>ATP + H2O = ADP + phosphate + H(+)</text>
        <dbReference type="Rhea" id="RHEA:13065"/>
        <dbReference type="ChEBI" id="CHEBI:15377"/>
        <dbReference type="ChEBI" id="CHEBI:15378"/>
        <dbReference type="ChEBI" id="CHEBI:30616"/>
        <dbReference type="ChEBI" id="CHEBI:43474"/>
        <dbReference type="ChEBI" id="CHEBI:456216"/>
        <dbReference type="EC" id="5.6.2.3"/>
    </reaction>
</comment>
<dbReference type="GO" id="GO:0016787">
    <property type="term" value="F:hydrolase activity"/>
    <property type="evidence" value="ECO:0007669"/>
    <property type="project" value="UniProtKB-KW"/>
</dbReference>
<evidence type="ECO:0000256" key="1">
    <source>
        <dbReference type="RuleBase" id="RU363044"/>
    </source>
</evidence>
<dbReference type="InterPro" id="IPR027417">
    <property type="entry name" value="P-loop_NTPase"/>
</dbReference>
<dbReference type="GO" id="GO:0006281">
    <property type="term" value="P:DNA repair"/>
    <property type="evidence" value="ECO:0007669"/>
    <property type="project" value="UniProtKB-KW"/>
</dbReference>
<evidence type="ECO:0000259" key="2">
    <source>
        <dbReference type="Pfam" id="PF05970"/>
    </source>
</evidence>
<sequence>MMWGKKVRLVLFTPTMSIKYICKYINKGSDQATFGVRNPNDEVENYVNSEFPIHERHPTVLQLAVHLENGKRVYFTAETAEQVARNPRKTTLLAFFELCNEGEFAKTLLYHEFPQYFTWANNKFTRRKRGENVVGHPGIKKDAALGRVYGVHASQSVCFYFRMLMHHVRGPTSFQHLKTVDGVLKETYQAACRDRGLLENDDHWENTLREASLLQCPIQVRELFLVILLFCQPSEPFKLWDSFKDDLCEDVRHRIRKENQDFALPYNENIYNEGLIQIENRLLQLNDKSRSNFGLSSSVRTQNNVADTMAHHYDTNDLTLFVNENLPKLVPDQKHAFETIVDCLNNDKRKIFFLDAPGGTGKTFLAKVRESGKIAIAVASSGIAATLLRGGKTAHSTFKLPLSVNLEQQSTCSIRKNGPLGKLLQDNSLVMWDECMMSHRAHIEVVNRTLKDLRNSSAVMGGITFVFAGYFRQTLPVINRGTRADIIKACMKSSPIWTSIETLK</sequence>
<dbReference type="InterPro" id="IPR010285">
    <property type="entry name" value="DNA_helicase_pif1-like_DEAD"/>
</dbReference>
<organism evidence="3 4">
    <name type="scientific">Pieris macdunnoughi</name>
    <dbReference type="NCBI Taxonomy" id="345717"/>
    <lineage>
        <taxon>Eukaryota</taxon>
        <taxon>Metazoa</taxon>
        <taxon>Ecdysozoa</taxon>
        <taxon>Arthropoda</taxon>
        <taxon>Hexapoda</taxon>
        <taxon>Insecta</taxon>
        <taxon>Pterygota</taxon>
        <taxon>Neoptera</taxon>
        <taxon>Endopterygota</taxon>
        <taxon>Lepidoptera</taxon>
        <taxon>Glossata</taxon>
        <taxon>Ditrysia</taxon>
        <taxon>Papilionoidea</taxon>
        <taxon>Pieridae</taxon>
        <taxon>Pierinae</taxon>
        <taxon>Pieris</taxon>
    </lineage>
</organism>
<proteinExistence type="inferred from homology"/>
<dbReference type="GO" id="GO:0000723">
    <property type="term" value="P:telomere maintenance"/>
    <property type="evidence" value="ECO:0007669"/>
    <property type="project" value="InterPro"/>
</dbReference>
<feature type="domain" description="DNA helicase Pif1-like DEAD-box helicase" evidence="2">
    <location>
        <begin position="329"/>
        <end position="504"/>
    </location>
</feature>
<keyword evidence="1" id="KW-0234">DNA repair</keyword>
<dbReference type="GO" id="GO:0043139">
    <property type="term" value="F:5'-3' DNA helicase activity"/>
    <property type="evidence" value="ECO:0007669"/>
    <property type="project" value="UniProtKB-EC"/>
</dbReference>
<keyword evidence="4" id="KW-1185">Reference proteome</keyword>
<dbReference type="PANTHER" id="PTHR10492">
    <property type="match status" value="1"/>
</dbReference>
<dbReference type="SUPFAM" id="SSF52540">
    <property type="entry name" value="P-loop containing nucleoside triphosphate hydrolases"/>
    <property type="match status" value="1"/>
</dbReference>
<name>A0A821XM70_9NEOP</name>
<dbReference type="Gene3D" id="3.40.50.300">
    <property type="entry name" value="P-loop containing nucleotide triphosphate hydrolases"/>
    <property type="match status" value="1"/>
</dbReference>
<keyword evidence="1" id="KW-0378">Hydrolase</keyword>
<comment type="similarity">
    <text evidence="1">Belongs to the helicase family.</text>
</comment>
<gene>
    <name evidence="3" type="ORF">PMACD_LOCUS15020</name>
</gene>
<comment type="cofactor">
    <cofactor evidence="1">
        <name>Mg(2+)</name>
        <dbReference type="ChEBI" id="CHEBI:18420"/>
    </cofactor>
</comment>
<dbReference type="Pfam" id="PF05970">
    <property type="entry name" value="PIF1"/>
    <property type="match status" value="1"/>
</dbReference>
<evidence type="ECO:0000313" key="4">
    <source>
        <dbReference type="Proteomes" id="UP000663880"/>
    </source>
</evidence>
<keyword evidence="1" id="KW-0227">DNA damage</keyword>
<keyword evidence="1" id="KW-0547">Nucleotide-binding</keyword>
<keyword evidence="1" id="KW-0347">Helicase</keyword>